<organism evidence="2">
    <name type="scientific">Harpegnathos saltator</name>
    <name type="common">Jerdon's jumping ant</name>
    <dbReference type="NCBI Taxonomy" id="610380"/>
    <lineage>
        <taxon>Eukaryota</taxon>
        <taxon>Metazoa</taxon>
        <taxon>Ecdysozoa</taxon>
        <taxon>Arthropoda</taxon>
        <taxon>Hexapoda</taxon>
        <taxon>Insecta</taxon>
        <taxon>Pterygota</taxon>
        <taxon>Neoptera</taxon>
        <taxon>Endopterygota</taxon>
        <taxon>Hymenoptera</taxon>
        <taxon>Apocrita</taxon>
        <taxon>Aculeata</taxon>
        <taxon>Formicoidea</taxon>
        <taxon>Formicidae</taxon>
        <taxon>Ponerinae</taxon>
        <taxon>Ponerini</taxon>
        <taxon>Harpegnathos</taxon>
    </lineage>
</organism>
<name>E2BT03_HARSA</name>
<dbReference type="Gene3D" id="3.30.420.10">
    <property type="entry name" value="Ribonuclease H-like superfamily/Ribonuclease H"/>
    <property type="match status" value="1"/>
</dbReference>
<sequence>WEVLPHVAYSLDLDPSDYHFMAFKTYAFENYEEVRKWMDEWIASKPESFYRRGIHLLSEK</sequence>
<dbReference type="InterPro" id="IPR036397">
    <property type="entry name" value="RNaseH_sf"/>
</dbReference>
<dbReference type="GO" id="GO:0003676">
    <property type="term" value="F:nucleic acid binding"/>
    <property type="evidence" value="ECO:0007669"/>
    <property type="project" value="InterPro"/>
</dbReference>
<dbReference type="AlphaFoldDB" id="E2BT03"/>
<reference evidence="1 2" key="1">
    <citation type="journal article" date="2010" name="Science">
        <title>Genomic comparison of the ants Camponotus floridanus and Harpegnathos saltator.</title>
        <authorList>
            <person name="Bonasio R."/>
            <person name="Zhang G."/>
            <person name="Ye C."/>
            <person name="Mutti N.S."/>
            <person name="Fang X."/>
            <person name="Qin N."/>
            <person name="Donahue G."/>
            <person name="Yang P."/>
            <person name="Li Q."/>
            <person name="Li C."/>
            <person name="Zhang P."/>
            <person name="Huang Z."/>
            <person name="Berger S.L."/>
            <person name="Reinberg D."/>
            <person name="Wang J."/>
            <person name="Liebig J."/>
        </authorList>
    </citation>
    <scope>NUCLEOTIDE SEQUENCE [LARGE SCALE GENOMIC DNA]</scope>
    <source>
        <strain evidence="1 2">R22 G/1</strain>
    </source>
</reference>
<proteinExistence type="predicted"/>
<dbReference type="InParanoid" id="E2BT03"/>
<evidence type="ECO:0000313" key="2">
    <source>
        <dbReference type="Proteomes" id="UP000008237"/>
    </source>
</evidence>
<dbReference type="Proteomes" id="UP000008237">
    <property type="component" value="Unassembled WGS sequence"/>
</dbReference>
<feature type="non-terminal residue" evidence="1">
    <location>
        <position position="60"/>
    </location>
</feature>
<accession>E2BT03</accession>
<evidence type="ECO:0000313" key="1">
    <source>
        <dbReference type="EMBL" id="EFN81191.1"/>
    </source>
</evidence>
<feature type="non-terminal residue" evidence="1">
    <location>
        <position position="1"/>
    </location>
</feature>
<evidence type="ECO:0008006" key="3">
    <source>
        <dbReference type="Google" id="ProtNLM"/>
    </source>
</evidence>
<dbReference type="EMBL" id="GL450313">
    <property type="protein sequence ID" value="EFN81191.1"/>
    <property type="molecule type" value="Genomic_DNA"/>
</dbReference>
<gene>
    <name evidence="1" type="ORF">EAI_13125</name>
</gene>
<protein>
    <recommendedName>
        <fullName evidence="3">Histone-lysine N-methyltransferase SETMAR</fullName>
    </recommendedName>
</protein>
<keyword evidence="2" id="KW-1185">Reference proteome</keyword>